<dbReference type="RefSeq" id="WP_119112569.1">
    <property type="nucleotide sequence ID" value="NZ_CBCSEO010000002.1"/>
</dbReference>
<sequence>MRILILILLLMMLGTLSWLFFSLGEAHRENSREKKNYIKEEYIITKTDGEGFHGKAKNGTGIYFKKDKMVSGEKPKVNDTVVAFFSNKDRIDGLVKIEVQE</sequence>
<reference evidence="1 2" key="1">
    <citation type="submission" date="2018-08" db="EMBL/GenBank/DDBJ databases">
        <title>Bacillus jemisoniae sp. nov., Bacillus chryseoplanitiae sp. nov., Bacillus resnikiae sp. nov., and Bacillus frankliniae sp. nov., isolated from Viking spacecraft and associated surfaces.</title>
        <authorList>
            <person name="Seuylemezian A."/>
            <person name="Vaishampayan P."/>
        </authorList>
    </citation>
    <scope>NUCLEOTIDE SEQUENCE [LARGE SCALE GENOMIC DNA]</scope>
    <source>
        <strain evidence="1 2">JJ-247</strain>
    </source>
</reference>
<comment type="caution">
    <text evidence="1">The sequence shown here is derived from an EMBL/GenBank/DDBJ whole genome shotgun (WGS) entry which is preliminary data.</text>
</comment>
<dbReference type="AlphaFoldDB" id="A0A398BDI3"/>
<accession>A0A398BDI3</accession>
<organism evidence="1 2">
    <name type="scientific">Mesobacillus zeae</name>
    <dbReference type="NCBI Taxonomy" id="1917180"/>
    <lineage>
        <taxon>Bacteria</taxon>
        <taxon>Bacillati</taxon>
        <taxon>Bacillota</taxon>
        <taxon>Bacilli</taxon>
        <taxon>Bacillales</taxon>
        <taxon>Bacillaceae</taxon>
        <taxon>Mesobacillus</taxon>
    </lineage>
</organism>
<proteinExistence type="predicted"/>
<keyword evidence="2" id="KW-1185">Reference proteome</keyword>
<dbReference type="EMBL" id="QWVT01000015">
    <property type="protein sequence ID" value="RID85716.1"/>
    <property type="molecule type" value="Genomic_DNA"/>
</dbReference>
<evidence type="ECO:0000313" key="2">
    <source>
        <dbReference type="Proteomes" id="UP000265816"/>
    </source>
</evidence>
<gene>
    <name evidence="1" type="ORF">D1970_09215</name>
</gene>
<dbReference type="Proteomes" id="UP000265816">
    <property type="component" value="Unassembled WGS sequence"/>
</dbReference>
<protein>
    <submittedName>
        <fullName evidence="1">Uncharacterized protein</fullName>
    </submittedName>
</protein>
<name>A0A398BDI3_9BACI</name>
<dbReference type="OrthoDB" id="2920431at2"/>
<evidence type="ECO:0000313" key="1">
    <source>
        <dbReference type="EMBL" id="RID85716.1"/>
    </source>
</evidence>